<accession>A0A2P6MTG2</accession>
<keyword evidence="2" id="KW-1185">Reference proteome</keyword>
<reference evidence="1 2" key="1">
    <citation type="journal article" date="2018" name="Genome Biol. Evol.">
        <title>Multiple Roots of Fruiting Body Formation in Amoebozoa.</title>
        <authorList>
            <person name="Hillmann F."/>
            <person name="Forbes G."/>
            <person name="Novohradska S."/>
            <person name="Ferling I."/>
            <person name="Riege K."/>
            <person name="Groth M."/>
            <person name="Westermann M."/>
            <person name="Marz M."/>
            <person name="Spaller T."/>
            <person name="Winckler T."/>
            <person name="Schaap P."/>
            <person name="Glockner G."/>
        </authorList>
    </citation>
    <scope>NUCLEOTIDE SEQUENCE [LARGE SCALE GENOMIC DNA]</scope>
    <source>
        <strain evidence="1 2">Jena</strain>
    </source>
</reference>
<gene>
    <name evidence="1" type="ORF">PROFUN_07383</name>
</gene>
<dbReference type="AlphaFoldDB" id="A0A2P6MTG2"/>
<comment type="caution">
    <text evidence="1">The sequence shown here is derived from an EMBL/GenBank/DDBJ whole genome shotgun (WGS) entry which is preliminary data.</text>
</comment>
<dbReference type="EMBL" id="MDYQ01000421">
    <property type="protein sequence ID" value="PRP74990.1"/>
    <property type="molecule type" value="Genomic_DNA"/>
</dbReference>
<evidence type="ECO:0000313" key="1">
    <source>
        <dbReference type="EMBL" id="PRP74990.1"/>
    </source>
</evidence>
<sequence length="59" mass="6677">MKTPDRTLFIPGINQPVKTPLTLIAHSTALSKDHLLMDGQHRQPMMLYLLTPLWSPVVL</sequence>
<organism evidence="1 2">
    <name type="scientific">Planoprotostelium fungivorum</name>
    <dbReference type="NCBI Taxonomy" id="1890364"/>
    <lineage>
        <taxon>Eukaryota</taxon>
        <taxon>Amoebozoa</taxon>
        <taxon>Evosea</taxon>
        <taxon>Variosea</taxon>
        <taxon>Cavosteliida</taxon>
        <taxon>Cavosteliaceae</taxon>
        <taxon>Planoprotostelium</taxon>
    </lineage>
</organism>
<dbReference type="Proteomes" id="UP000241769">
    <property type="component" value="Unassembled WGS sequence"/>
</dbReference>
<name>A0A2P6MTG2_9EUKA</name>
<proteinExistence type="predicted"/>
<evidence type="ECO:0000313" key="2">
    <source>
        <dbReference type="Proteomes" id="UP000241769"/>
    </source>
</evidence>
<protein>
    <submittedName>
        <fullName evidence="1">Uncharacterized protein</fullName>
    </submittedName>
</protein>
<dbReference type="InParanoid" id="A0A2P6MTG2"/>